<dbReference type="EMBL" id="CAFZ01000061">
    <property type="protein sequence ID" value="CCA69701.1"/>
    <property type="molecule type" value="Genomic_DNA"/>
</dbReference>
<dbReference type="PROSITE" id="PS00028">
    <property type="entry name" value="ZINC_FINGER_C2H2_1"/>
    <property type="match status" value="2"/>
</dbReference>
<feature type="domain" description="C2H2-type" evidence="2">
    <location>
        <begin position="30"/>
        <end position="53"/>
    </location>
</feature>
<evidence type="ECO:0000313" key="3">
    <source>
        <dbReference type="EMBL" id="CCA69701.1"/>
    </source>
</evidence>
<reference evidence="3 4" key="1">
    <citation type="journal article" date="2011" name="PLoS Pathog.">
        <title>Endophytic Life Strategies Decoded by Genome and Transcriptome Analyses of the Mutualistic Root Symbiont Piriformospora indica.</title>
        <authorList>
            <person name="Zuccaro A."/>
            <person name="Lahrmann U."/>
            <person name="Guldener U."/>
            <person name="Langen G."/>
            <person name="Pfiffi S."/>
            <person name="Biedenkopf D."/>
            <person name="Wong P."/>
            <person name="Samans B."/>
            <person name="Grimm C."/>
            <person name="Basiewicz M."/>
            <person name="Murat C."/>
            <person name="Martin F."/>
            <person name="Kogel K.H."/>
        </authorList>
    </citation>
    <scope>NUCLEOTIDE SEQUENCE [LARGE SCALE GENOMIC DNA]</scope>
    <source>
        <strain evidence="3 4">DSM 11827</strain>
    </source>
</reference>
<dbReference type="AlphaFoldDB" id="G4TEF8"/>
<dbReference type="InParanoid" id="G4TEF8"/>
<dbReference type="InterPro" id="IPR013087">
    <property type="entry name" value="Znf_C2H2_type"/>
</dbReference>
<accession>G4TEF8</accession>
<organism evidence="3 4">
    <name type="scientific">Serendipita indica (strain DSM 11827)</name>
    <name type="common">Root endophyte fungus</name>
    <name type="synonym">Piriformospora indica</name>
    <dbReference type="NCBI Taxonomy" id="1109443"/>
    <lineage>
        <taxon>Eukaryota</taxon>
        <taxon>Fungi</taxon>
        <taxon>Dikarya</taxon>
        <taxon>Basidiomycota</taxon>
        <taxon>Agaricomycotina</taxon>
        <taxon>Agaricomycetes</taxon>
        <taxon>Sebacinales</taxon>
        <taxon>Serendipitaceae</taxon>
        <taxon>Serendipita</taxon>
    </lineage>
</organism>
<protein>
    <recommendedName>
        <fullName evidence="2">C2H2-type domain-containing protein</fullName>
    </recommendedName>
</protein>
<proteinExistence type="predicted"/>
<dbReference type="HOGENOM" id="CLU_1031027_0_0_1"/>
<keyword evidence="4" id="KW-1185">Reference proteome</keyword>
<evidence type="ECO:0000256" key="1">
    <source>
        <dbReference type="SAM" id="MobiDB-lite"/>
    </source>
</evidence>
<dbReference type="Proteomes" id="UP000007148">
    <property type="component" value="Unassembled WGS sequence"/>
</dbReference>
<sequence>MPKIAQLFNSKSNEAKYTSRRDQLTKGFKCKAEECTLVFLNHATRELHFRAEHGHPATPPNDSVSPSDIPAVSELKGVESDYQTEEEQDETRLFCPVGCGAHFPKYFQVSRHKWQHIPREKRPRCPGTKGGQPCDYLYSGRADVMKAHWQVYHTQHDGPYPAPKWETFEEVCARLHIKHSRRDLTAPRPRHKAPTRPSALSTPSSMLAPTIPLTYQPAPAQPTSGGHFDPWLPITSLVSQPATGAFLAEGMDGGYNMEFGSEFTLAAWGL</sequence>
<feature type="domain" description="C2H2-type" evidence="2">
    <location>
        <begin position="95"/>
        <end position="116"/>
    </location>
</feature>
<evidence type="ECO:0000259" key="2">
    <source>
        <dbReference type="PROSITE" id="PS00028"/>
    </source>
</evidence>
<gene>
    <name evidence="3" type="ORF">PIIN_03642</name>
</gene>
<name>G4TEF8_SERID</name>
<evidence type="ECO:0000313" key="4">
    <source>
        <dbReference type="Proteomes" id="UP000007148"/>
    </source>
</evidence>
<feature type="region of interest" description="Disordered" evidence="1">
    <location>
        <begin position="182"/>
        <end position="203"/>
    </location>
</feature>
<dbReference type="OrthoDB" id="10268834at2759"/>
<comment type="caution">
    <text evidence="3">The sequence shown here is derived from an EMBL/GenBank/DDBJ whole genome shotgun (WGS) entry which is preliminary data.</text>
</comment>